<dbReference type="GO" id="GO:0006508">
    <property type="term" value="P:proteolysis"/>
    <property type="evidence" value="ECO:0007669"/>
    <property type="project" value="InterPro"/>
</dbReference>
<keyword evidence="3" id="KW-0378">Hydrolase</keyword>
<dbReference type="GO" id="GO:0008236">
    <property type="term" value="F:serine-type peptidase activity"/>
    <property type="evidence" value="ECO:0007669"/>
    <property type="project" value="InterPro"/>
</dbReference>
<dbReference type="Gene3D" id="2.140.10.30">
    <property type="entry name" value="Dipeptidylpeptidase IV, N-terminal domain"/>
    <property type="match status" value="1"/>
</dbReference>
<gene>
    <name evidence="3" type="ORF">DFP88_104135</name>
</gene>
<protein>
    <submittedName>
        <fullName evidence="3">Dipeptidyl aminopeptidase/acylaminoacyl peptidase</fullName>
    </submittedName>
</protein>
<feature type="domain" description="Peptidase S9 prolyl oligopeptidase catalytic" evidence="1">
    <location>
        <begin position="556"/>
        <end position="754"/>
    </location>
</feature>
<dbReference type="InterPro" id="IPR050278">
    <property type="entry name" value="Serine_Prot_S9B/DPPIV"/>
</dbReference>
<sequence>MTGLTAQDREAIAPFRPDRRDGLARNLTLAPHWSPGGRGFWYRAETVSGPEYRTVTAATGAQAPAFDHAALRAALPEGSDFAALEILSLEPGVTFRAGAQIWHWDGASLTPRAPRPNAPDELPSPDGTLVLLRRAGDLWLREVATGEERRLTDSAEAHFEWAKSPDQSLETIHIARQGLRLPPVAIWSPDSRRIFTHQLDERAVRVVPLVQNIPDDGSYAPQIWSLRNAFTGDPDESLPMAHQAVIEVETGEVRPLRPVHVTETSLIERREAWWSADSARLFYVDHDRFETKLTLCDVDAATGTEREVLAETSASFAEVNPAFGALPNIRLLDRTGEVVWFSQSDGWGHLSLHDLATGARKARITRGDWTVCDLLHVDEDRREAIVLAGSPEDGPDPYLRRILAAPLDGGPARVLAEGAGDHGAHLREVGWPDLLAEAERLGSAPAAVAPDGAHLVETLGTFDALPRHVLRRTSDGAVVAELGEAKSDINWPLPERLTLTAADGATRLFGLLWQPEGPAPEGGWPLVDMVYPGPQCIQTPRAALTGEDLPKLAMAAALTRLGFAVLMMDGRGTPYRSKPFHDLCHGNLGDPGFLSDHVAAIRALCAERPALDAGRVGIIGHSAGGHAAARAILEYPGVFHAAVATAGSHESRAYNRCWPEKWQGPLVVAGDGSSSHDAVANAPLAHRLEGALFLGHGDMDENVLPAVTLRLARALDEAGKRYELMIAAGKDHATFKTDPAAWEAQLDFLVRHLAPR</sequence>
<evidence type="ECO:0000259" key="2">
    <source>
        <dbReference type="Pfam" id="PF00930"/>
    </source>
</evidence>
<keyword evidence="4" id="KW-1185">Reference proteome</keyword>
<dbReference type="PANTHER" id="PTHR11731">
    <property type="entry name" value="PROTEASE FAMILY S9B,C DIPEPTIDYL-PEPTIDASE IV-RELATED"/>
    <property type="match status" value="1"/>
</dbReference>
<organism evidence="3 4">
    <name type="scientific">Pseudoroseicyclus aestuarii</name>
    <dbReference type="NCBI Taxonomy" id="1795041"/>
    <lineage>
        <taxon>Bacteria</taxon>
        <taxon>Pseudomonadati</taxon>
        <taxon>Pseudomonadota</taxon>
        <taxon>Alphaproteobacteria</taxon>
        <taxon>Rhodobacterales</taxon>
        <taxon>Paracoccaceae</taxon>
        <taxon>Pseudoroseicyclus</taxon>
    </lineage>
</organism>
<dbReference type="Pfam" id="PF00326">
    <property type="entry name" value="Peptidase_S9"/>
    <property type="match status" value="1"/>
</dbReference>
<evidence type="ECO:0000259" key="1">
    <source>
        <dbReference type="Pfam" id="PF00326"/>
    </source>
</evidence>
<dbReference type="InterPro" id="IPR001375">
    <property type="entry name" value="Peptidase_S9_cat"/>
</dbReference>
<dbReference type="EMBL" id="QJTE01000004">
    <property type="protein sequence ID" value="PYE82379.1"/>
    <property type="molecule type" value="Genomic_DNA"/>
</dbReference>
<proteinExistence type="predicted"/>
<dbReference type="SUPFAM" id="SSF53474">
    <property type="entry name" value="alpha/beta-Hydrolases"/>
    <property type="match status" value="1"/>
</dbReference>
<dbReference type="OrthoDB" id="1094230at2"/>
<keyword evidence="3" id="KW-0645">Protease</keyword>
<dbReference type="SUPFAM" id="SSF82171">
    <property type="entry name" value="DPP6 N-terminal domain-like"/>
    <property type="match status" value="1"/>
</dbReference>
<evidence type="ECO:0000313" key="3">
    <source>
        <dbReference type="EMBL" id="PYE82379.1"/>
    </source>
</evidence>
<dbReference type="Gene3D" id="3.40.50.1820">
    <property type="entry name" value="alpha/beta hydrolase"/>
    <property type="match status" value="1"/>
</dbReference>
<dbReference type="RefSeq" id="WP_110815052.1">
    <property type="nucleotide sequence ID" value="NZ_QJTE01000004.1"/>
</dbReference>
<dbReference type="Pfam" id="PF00930">
    <property type="entry name" value="DPPIV_N"/>
    <property type="match status" value="1"/>
</dbReference>
<accession>A0A318ST83</accession>
<comment type="caution">
    <text evidence="3">The sequence shown here is derived from an EMBL/GenBank/DDBJ whole genome shotgun (WGS) entry which is preliminary data.</text>
</comment>
<reference evidence="3 4" key="1">
    <citation type="submission" date="2018-06" db="EMBL/GenBank/DDBJ databases">
        <title>Genomic Encyclopedia of Type Strains, Phase III (KMG-III): the genomes of soil and plant-associated and newly described type strains.</title>
        <authorList>
            <person name="Whitman W."/>
        </authorList>
    </citation>
    <scope>NUCLEOTIDE SEQUENCE [LARGE SCALE GENOMIC DNA]</scope>
    <source>
        <strain evidence="3 4">CECT 9025</strain>
    </source>
</reference>
<dbReference type="AlphaFoldDB" id="A0A318ST83"/>
<dbReference type="InterPro" id="IPR029058">
    <property type="entry name" value="AB_hydrolase_fold"/>
</dbReference>
<keyword evidence="3" id="KW-0031">Aminopeptidase</keyword>
<dbReference type="GO" id="GO:0004177">
    <property type="term" value="F:aminopeptidase activity"/>
    <property type="evidence" value="ECO:0007669"/>
    <property type="project" value="UniProtKB-KW"/>
</dbReference>
<dbReference type="Proteomes" id="UP000248311">
    <property type="component" value="Unassembled WGS sequence"/>
</dbReference>
<name>A0A318ST83_9RHOB</name>
<evidence type="ECO:0000313" key="4">
    <source>
        <dbReference type="Proteomes" id="UP000248311"/>
    </source>
</evidence>
<dbReference type="InterPro" id="IPR002469">
    <property type="entry name" value="Peptidase_S9B_N"/>
</dbReference>
<feature type="domain" description="Dipeptidylpeptidase IV N-terminal" evidence="2">
    <location>
        <begin position="124"/>
        <end position="389"/>
    </location>
</feature>